<dbReference type="PANTHER" id="PTHR46268">
    <property type="entry name" value="STRESS RESPONSE PROTEIN NHAX"/>
    <property type="match status" value="1"/>
</dbReference>
<dbReference type="SUPFAM" id="SSF52402">
    <property type="entry name" value="Adenine nucleotide alpha hydrolases-like"/>
    <property type="match status" value="1"/>
</dbReference>
<evidence type="ECO:0000256" key="2">
    <source>
        <dbReference type="PIRNR" id="PIRNR006276"/>
    </source>
</evidence>
<dbReference type="CDD" id="cd00293">
    <property type="entry name" value="USP-like"/>
    <property type="match status" value="1"/>
</dbReference>
<protein>
    <recommendedName>
        <fullName evidence="2">Universal stress protein</fullName>
    </recommendedName>
</protein>
<dbReference type="EMBL" id="SNZF01000002">
    <property type="protein sequence ID" value="TDR37607.1"/>
    <property type="molecule type" value="Genomic_DNA"/>
</dbReference>
<reference evidence="4 5" key="1">
    <citation type="submission" date="2019-03" db="EMBL/GenBank/DDBJ databases">
        <title>Genomic Encyclopedia of Type Strains, Phase IV (KMG-IV): sequencing the most valuable type-strain genomes for metagenomic binning, comparative biology and taxonomic classification.</title>
        <authorList>
            <person name="Goeker M."/>
        </authorList>
    </citation>
    <scope>NUCLEOTIDE SEQUENCE [LARGE SCALE GENOMIC DNA]</scope>
    <source>
        <strain evidence="4 5">DSM 11603</strain>
    </source>
</reference>
<dbReference type="OrthoDB" id="5564966at2"/>
<feature type="domain" description="UspA" evidence="3">
    <location>
        <begin position="1"/>
        <end position="149"/>
    </location>
</feature>
<dbReference type="GO" id="GO:0005737">
    <property type="term" value="C:cytoplasm"/>
    <property type="evidence" value="ECO:0007669"/>
    <property type="project" value="UniProtKB-SubCell"/>
</dbReference>
<dbReference type="InterPro" id="IPR006015">
    <property type="entry name" value="Universal_stress_UspA"/>
</dbReference>
<comment type="caution">
    <text evidence="4">The sequence shown here is derived from an EMBL/GenBank/DDBJ whole genome shotgun (WGS) entry which is preliminary data.</text>
</comment>
<dbReference type="InterPro" id="IPR014729">
    <property type="entry name" value="Rossmann-like_a/b/a_fold"/>
</dbReference>
<gene>
    <name evidence="4" type="ORF">DES43_102153</name>
</gene>
<evidence type="ECO:0000259" key="3">
    <source>
        <dbReference type="Pfam" id="PF00582"/>
    </source>
</evidence>
<evidence type="ECO:0000313" key="4">
    <source>
        <dbReference type="EMBL" id="TDR37607.1"/>
    </source>
</evidence>
<dbReference type="PANTHER" id="PTHR46268:SF15">
    <property type="entry name" value="UNIVERSAL STRESS PROTEIN HP_0031"/>
    <property type="match status" value="1"/>
</dbReference>
<dbReference type="Gene3D" id="3.40.50.620">
    <property type="entry name" value="HUPs"/>
    <property type="match status" value="1"/>
</dbReference>
<accession>A0A4R6YKR3</accession>
<name>A0A4R6YKR3_9HYPH</name>
<dbReference type="Pfam" id="PF00582">
    <property type="entry name" value="Usp"/>
    <property type="match status" value="1"/>
</dbReference>
<keyword evidence="5" id="KW-1185">Reference proteome</keyword>
<proteinExistence type="inferred from homology"/>
<evidence type="ECO:0000313" key="5">
    <source>
        <dbReference type="Proteomes" id="UP000294958"/>
    </source>
</evidence>
<dbReference type="AlphaFoldDB" id="A0A4R6YKR3"/>
<sequence length="149" mass="16019">MYEHILVSSDGSEAAQAGVDHGLELAKKHGSRVTAITVTEPLGGQFAFASELWSPSETEIEAFDEAQARIAQRILEPIRRKAEALGIPIETVHVPWRLVAGAICEAADEYGCSLIVMSSHGRTGMNRVMLGSQTAEVVAKARVPVLVVR</sequence>
<dbReference type="Proteomes" id="UP000294958">
    <property type="component" value="Unassembled WGS sequence"/>
</dbReference>
<dbReference type="PRINTS" id="PR01438">
    <property type="entry name" value="UNVRSLSTRESS"/>
</dbReference>
<dbReference type="InterPro" id="IPR006016">
    <property type="entry name" value="UspA"/>
</dbReference>
<keyword evidence="2" id="KW-0963">Cytoplasm</keyword>
<dbReference type="RefSeq" id="WP_035025197.1">
    <property type="nucleotide sequence ID" value="NZ_KK073882.1"/>
</dbReference>
<comment type="subcellular location">
    <subcellularLocation>
        <location evidence="2">Cytoplasm</location>
    </subcellularLocation>
</comment>
<evidence type="ECO:0000256" key="1">
    <source>
        <dbReference type="ARBA" id="ARBA00008791"/>
    </source>
</evidence>
<comment type="similarity">
    <text evidence="1 2">Belongs to the universal stress protein A family.</text>
</comment>
<dbReference type="PIRSF" id="PIRSF006276">
    <property type="entry name" value="UspA"/>
    <property type="match status" value="1"/>
</dbReference>
<organism evidence="4 5">
    <name type="scientific">Aquamicrobium defluvii</name>
    <dbReference type="NCBI Taxonomy" id="69279"/>
    <lineage>
        <taxon>Bacteria</taxon>
        <taxon>Pseudomonadati</taxon>
        <taxon>Pseudomonadota</taxon>
        <taxon>Alphaproteobacteria</taxon>
        <taxon>Hyphomicrobiales</taxon>
        <taxon>Phyllobacteriaceae</taxon>
        <taxon>Aquamicrobium</taxon>
    </lineage>
</organism>